<evidence type="ECO:0000313" key="1">
    <source>
        <dbReference type="EMBL" id="EKC69583.1"/>
    </source>
</evidence>
<comment type="caution">
    <text evidence="1">The sequence shown here is derived from an EMBL/GenBank/DDBJ whole genome shotgun (WGS) entry which is preliminary data.</text>
</comment>
<name>K1TIH2_9ZZZZ</name>
<accession>K1TIH2</accession>
<sequence length="108" mass="10867">NNNYTLKNNTDGTYSINPAGEIVQQGTPMSADNFNHLEQGVYDADKNAADALSKIGSGNAAGSTTPGGAAASAEKLETARTINGLAFDGTSSIVNYGVCSTGGGLPPK</sequence>
<organism evidence="1">
    <name type="scientific">human gut metagenome</name>
    <dbReference type="NCBI Taxonomy" id="408170"/>
    <lineage>
        <taxon>unclassified sequences</taxon>
        <taxon>metagenomes</taxon>
        <taxon>organismal metagenomes</taxon>
    </lineage>
</organism>
<reference evidence="1" key="1">
    <citation type="journal article" date="2013" name="Environ. Microbiol.">
        <title>Microbiota from the distal guts of lean and obese adolescents exhibit partial functional redundancy besides clear differences in community structure.</title>
        <authorList>
            <person name="Ferrer M."/>
            <person name="Ruiz A."/>
            <person name="Lanza F."/>
            <person name="Haange S.B."/>
            <person name="Oberbach A."/>
            <person name="Till H."/>
            <person name="Bargiela R."/>
            <person name="Campoy C."/>
            <person name="Segura M.T."/>
            <person name="Richter M."/>
            <person name="von Bergen M."/>
            <person name="Seifert J."/>
            <person name="Suarez A."/>
        </authorList>
    </citation>
    <scope>NUCLEOTIDE SEQUENCE</scope>
</reference>
<dbReference type="AlphaFoldDB" id="K1TIH2"/>
<dbReference type="EMBL" id="AJWY01005450">
    <property type="protein sequence ID" value="EKC69583.1"/>
    <property type="molecule type" value="Genomic_DNA"/>
</dbReference>
<proteinExistence type="predicted"/>
<protein>
    <submittedName>
        <fullName evidence="1">Uncharacterized protein</fullName>
    </submittedName>
</protein>
<gene>
    <name evidence="1" type="ORF">LEA_08211</name>
</gene>
<feature type="non-terminal residue" evidence="1">
    <location>
        <position position="1"/>
    </location>
</feature>